<dbReference type="PANTHER" id="PTHR35812:SF1">
    <property type="entry name" value="LIPOPROTEIN"/>
    <property type="match status" value="1"/>
</dbReference>
<name>X0RXK4_9ZZZZ</name>
<accession>X0RXK4</accession>
<dbReference type="Pfam" id="PF07603">
    <property type="entry name" value="Lcl_C"/>
    <property type="match status" value="1"/>
</dbReference>
<dbReference type="EMBL" id="BARS01008972">
    <property type="protein sequence ID" value="GAF68452.1"/>
    <property type="molecule type" value="Genomic_DNA"/>
</dbReference>
<dbReference type="PANTHER" id="PTHR35812">
    <property type="entry name" value="LIPOPROTEIN"/>
    <property type="match status" value="1"/>
</dbReference>
<dbReference type="InterPro" id="IPR011460">
    <property type="entry name" value="Lcl_C"/>
</dbReference>
<evidence type="ECO:0000259" key="1">
    <source>
        <dbReference type="Pfam" id="PF07603"/>
    </source>
</evidence>
<protein>
    <recommendedName>
        <fullName evidence="1">Lcl C-terminal domain-containing protein</fullName>
    </recommendedName>
</protein>
<gene>
    <name evidence="2" type="ORF">S01H1_16987</name>
</gene>
<evidence type="ECO:0000313" key="2">
    <source>
        <dbReference type="EMBL" id="GAF68452.1"/>
    </source>
</evidence>
<dbReference type="AlphaFoldDB" id="X0RXK4"/>
<reference evidence="2" key="1">
    <citation type="journal article" date="2014" name="Front. Microbiol.">
        <title>High frequency of phylogenetically diverse reductive dehalogenase-homologous genes in deep subseafloor sedimentary metagenomes.</title>
        <authorList>
            <person name="Kawai M."/>
            <person name="Futagami T."/>
            <person name="Toyoda A."/>
            <person name="Takaki Y."/>
            <person name="Nishi S."/>
            <person name="Hori S."/>
            <person name="Arai W."/>
            <person name="Tsubouchi T."/>
            <person name="Morono Y."/>
            <person name="Uchiyama I."/>
            <person name="Ito T."/>
            <person name="Fujiyama A."/>
            <person name="Inagaki F."/>
            <person name="Takami H."/>
        </authorList>
    </citation>
    <scope>NUCLEOTIDE SEQUENCE</scope>
    <source>
        <strain evidence="2">Expedition CK06-06</strain>
    </source>
</reference>
<sequence>AEYNRIDCVTCRALVPKTGQTTSYDGTRDGEDGDIKAGVEWPNPRFTVNDGTVTDNLTGLIWLKDANCIATNYTGFDSDGQVTWQQALDFVDGINDGTTYPLCGAGSTDWRLPNVRELHSLIHYGYRDLAVPDTSGTNKWSEDDPFNNVKSDYWSSSTYTDFTGNAWRVNMYGGSVYTYTKSNDYCVWPVRGGQ</sequence>
<feature type="domain" description="Lcl C-terminal" evidence="1">
    <location>
        <begin position="51"/>
        <end position="191"/>
    </location>
</feature>
<comment type="caution">
    <text evidence="2">The sequence shown here is derived from an EMBL/GenBank/DDBJ whole genome shotgun (WGS) entry which is preliminary data.</text>
</comment>
<proteinExistence type="predicted"/>
<feature type="non-terminal residue" evidence="2">
    <location>
        <position position="1"/>
    </location>
</feature>
<organism evidence="2">
    <name type="scientific">marine sediment metagenome</name>
    <dbReference type="NCBI Taxonomy" id="412755"/>
    <lineage>
        <taxon>unclassified sequences</taxon>
        <taxon>metagenomes</taxon>
        <taxon>ecological metagenomes</taxon>
    </lineage>
</organism>